<dbReference type="GO" id="GO:0046872">
    <property type="term" value="F:metal ion binding"/>
    <property type="evidence" value="ECO:0007669"/>
    <property type="project" value="UniProtKB-KW"/>
</dbReference>
<dbReference type="InParanoid" id="K0YUH0"/>
<dbReference type="Gene3D" id="3.30.70.360">
    <property type="match status" value="1"/>
</dbReference>
<keyword evidence="1" id="KW-0479">Metal-binding</keyword>
<feature type="binding site" evidence="1">
    <location>
        <position position="145"/>
    </location>
    <ligand>
        <name>Mn(2+)</name>
        <dbReference type="ChEBI" id="CHEBI:29035"/>
        <label>2</label>
    </ligand>
</feature>
<dbReference type="EMBL" id="ADMD01000009">
    <property type="protein sequence ID" value="EJZ83089.1"/>
    <property type="molecule type" value="Genomic_DNA"/>
</dbReference>
<dbReference type="InterPro" id="IPR036264">
    <property type="entry name" value="Bact_exopeptidase_dim_dom"/>
</dbReference>
<dbReference type="PANTHER" id="PTHR11014:SF63">
    <property type="entry name" value="METALLOPEPTIDASE, PUTATIVE (AFU_ORTHOLOGUE AFUA_6G09600)-RELATED"/>
    <property type="match status" value="1"/>
</dbReference>
<dbReference type="SUPFAM" id="SSF53187">
    <property type="entry name" value="Zn-dependent exopeptidases"/>
    <property type="match status" value="1"/>
</dbReference>
<dbReference type="PATRIC" id="fig|742818.3.peg.1684"/>
<comment type="cofactor">
    <cofactor evidence="1">
        <name>Mn(2+)</name>
        <dbReference type="ChEBI" id="CHEBI:29035"/>
    </cofactor>
    <text evidence="1">The Mn(2+) ion enhances activity.</text>
</comment>
<dbReference type="PIRSF" id="PIRSF005962">
    <property type="entry name" value="Pept_M20D_amidohydro"/>
    <property type="match status" value="1"/>
</dbReference>
<proteinExistence type="predicted"/>
<dbReference type="GO" id="GO:0016787">
    <property type="term" value="F:hydrolase activity"/>
    <property type="evidence" value="ECO:0007669"/>
    <property type="project" value="UniProtKB-KW"/>
</dbReference>
<dbReference type="InterPro" id="IPR002933">
    <property type="entry name" value="Peptidase_M20"/>
</dbReference>
<dbReference type="NCBIfam" id="TIGR01891">
    <property type="entry name" value="amidohydrolases"/>
    <property type="match status" value="1"/>
</dbReference>
<protein>
    <submittedName>
        <fullName evidence="2">Amidohydrolase</fullName>
    </submittedName>
</protein>
<dbReference type="HOGENOM" id="CLU_023257_0_1_11"/>
<evidence type="ECO:0000313" key="3">
    <source>
        <dbReference type="Proteomes" id="UP000006069"/>
    </source>
</evidence>
<dbReference type="eggNOG" id="COG1473">
    <property type="taxonomic scope" value="Bacteria"/>
</dbReference>
<organism evidence="2 3">
    <name type="scientific">Slackia piriformis YIT 12062</name>
    <dbReference type="NCBI Taxonomy" id="742818"/>
    <lineage>
        <taxon>Bacteria</taxon>
        <taxon>Bacillati</taxon>
        <taxon>Actinomycetota</taxon>
        <taxon>Coriobacteriia</taxon>
        <taxon>Eggerthellales</taxon>
        <taxon>Eggerthellaceae</taxon>
        <taxon>Slackia</taxon>
    </lineage>
</organism>
<dbReference type="InterPro" id="IPR017439">
    <property type="entry name" value="Amidohydrolase"/>
</dbReference>
<keyword evidence="2" id="KW-0378">Hydrolase</keyword>
<comment type="caution">
    <text evidence="2">The sequence shown here is derived from an EMBL/GenBank/DDBJ whole genome shotgun (WGS) entry which is preliminary data.</text>
</comment>
<dbReference type="SUPFAM" id="SSF55031">
    <property type="entry name" value="Bacterial exopeptidase dimerisation domain"/>
    <property type="match status" value="1"/>
</dbReference>
<dbReference type="Gene3D" id="3.40.630.10">
    <property type="entry name" value="Zn peptidases"/>
    <property type="match status" value="1"/>
</dbReference>
<dbReference type="Proteomes" id="UP000006069">
    <property type="component" value="Unassembled WGS sequence"/>
</dbReference>
<accession>K0YUH0</accession>
<dbReference type="PANTHER" id="PTHR11014">
    <property type="entry name" value="PEPTIDASE M20 FAMILY MEMBER"/>
    <property type="match status" value="1"/>
</dbReference>
<reference evidence="2 3" key="1">
    <citation type="submission" date="2012-08" db="EMBL/GenBank/DDBJ databases">
        <title>The Genome Sequence of Slackia piriformis YIT 12062.</title>
        <authorList>
            <consortium name="The Broad Institute Genome Sequencing Platform"/>
            <person name="Earl A."/>
            <person name="Ward D."/>
            <person name="Feldgarden M."/>
            <person name="Gevers D."/>
            <person name="Morotomi M."/>
            <person name="Walker B."/>
            <person name="Young S.K."/>
            <person name="Zeng Q."/>
            <person name="Gargeya S."/>
            <person name="Fitzgerald M."/>
            <person name="Haas B."/>
            <person name="Abouelleil A."/>
            <person name="Alvarado L."/>
            <person name="Arachchi H.M."/>
            <person name="Berlin A.M."/>
            <person name="Chapman S.B."/>
            <person name="Goldberg J."/>
            <person name="Griggs A."/>
            <person name="Gujja S."/>
            <person name="Hansen M."/>
            <person name="Howarth C."/>
            <person name="Imamovic A."/>
            <person name="Larimer J."/>
            <person name="McCowen C."/>
            <person name="Montmayeur A."/>
            <person name="Murphy C."/>
            <person name="Neiman D."/>
            <person name="Pearson M."/>
            <person name="Priest M."/>
            <person name="Roberts A."/>
            <person name="Saif S."/>
            <person name="Shea T."/>
            <person name="Sisk P."/>
            <person name="Sykes S."/>
            <person name="Wortman J."/>
            <person name="Nusbaum C."/>
            <person name="Birren B."/>
        </authorList>
    </citation>
    <scope>NUCLEOTIDE SEQUENCE [LARGE SCALE GENOMIC DNA]</scope>
    <source>
        <strain evidence="2 3">YIT 12062</strain>
    </source>
</reference>
<feature type="binding site" evidence="1">
    <location>
        <position position="111"/>
    </location>
    <ligand>
        <name>Mn(2+)</name>
        <dbReference type="ChEBI" id="CHEBI:29035"/>
        <label>2</label>
    </ligand>
</feature>
<evidence type="ECO:0000313" key="2">
    <source>
        <dbReference type="EMBL" id="EJZ83089.1"/>
    </source>
</evidence>
<keyword evidence="3" id="KW-1185">Reference proteome</keyword>
<dbReference type="OrthoDB" id="9777385at2"/>
<feature type="binding site" evidence="1">
    <location>
        <position position="109"/>
    </location>
    <ligand>
        <name>Mn(2+)</name>
        <dbReference type="ChEBI" id="CHEBI:29035"/>
        <label>2</label>
    </ligand>
</feature>
<feature type="binding site" evidence="1">
    <location>
        <position position="171"/>
    </location>
    <ligand>
        <name>Mn(2+)</name>
        <dbReference type="ChEBI" id="CHEBI:29035"/>
        <label>2</label>
    </ligand>
</feature>
<sequence length="384" mass="42355">MTAKTHANELEMLTRFRRDLHQIPEVDFDIPETVAYVTAELERVRDTMVAKHGEGSCEVFSPCKSTVCAFFNRGAEYTTGIRSDMDALPVTEKTGVSFTSHHEGMMHACGHDGHMSMVLGLANHLAETFDELPRNVLLVFQPAEETTGGADIICKSGVFERYRVDRMFGYHLWPDLPAGCIASRPGALLAATSEATFTFHGKATHIAKASDGADSLEAGMRFVLGAYDYMTERAKEERCLFKCGFMQSGQARNVISSRTYIEGSLRTYSDEMTVRAKADLAKLAQDMAANAGCTVDVDFTEGYPPVVNNPELFELAASHLPDMTELPEPLLIAEDFAFYQRHLPGVFLLLGTGTGIPLHADTFNFDENVLVSGLETYKKLVRIP</sequence>
<evidence type="ECO:0000256" key="1">
    <source>
        <dbReference type="PIRSR" id="PIRSR005962-1"/>
    </source>
</evidence>
<dbReference type="Pfam" id="PF01546">
    <property type="entry name" value="Peptidase_M20"/>
    <property type="match status" value="1"/>
</dbReference>
<keyword evidence="1" id="KW-0464">Manganese</keyword>
<dbReference type="RefSeq" id="WP_009139787.1">
    <property type="nucleotide sequence ID" value="NZ_JH815199.1"/>
</dbReference>
<dbReference type="AlphaFoldDB" id="K0YUH0"/>
<feature type="binding site" evidence="1">
    <location>
        <position position="359"/>
    </location>
    <ligand>
        <name>Mn(2+)</name>
        <dbReference type="ChEBI" id="CHEBI:29035"/>
        <label>2</label>
    </ligand>
</feature>
<gene>
    <name evidence="2" type="ORF">HMPREF9451_01598</name>
</gene>
<name>K0YUH0_9ACTN</name>